<proteinExistence type="predicted"/>
<feature type="transmembrane region" description="Helical" evidence="8">
    <location>
        <begin position="39"/>
        <end position="57"/>
    </location>
</feature>
<dbReference type="PANTHER" id="PTHR42718:SF46">
    <property type="entry name" value="BLR6921 PROTEIN"/>
    <property type="match status" value="1"/>
</dbReference>
<dbReference type="InterPro" id="IPR020846">
    <property type="entry name" value="MFS_dom"/>
</dbReference>
<comment type="caution">
    <text evidence="10">The sequence shown here is derived from an EMBL/GenBank/DDBJ whole genome shotgun (WGS) entry which is preliminary data.</text>
</comment>
<keyword evidence="6 8" id="KW-0472">Membrane</keyword>
<evidence type="ECO:0000313" key="10">
    <source>
        <dbReference type="EMBL" id="GAA3747146.1"/>
    </source>
</evidence>
<reference evidence="11" key="1">
    <citation type="journal article" date="2019" name="Int. J. Syst. Evol. Microbiol.">
        <title>The Global Catalogue of Microorganisms (GCM) 10K type strain sequencing project: providing services to taxonomists for standard genome sequencing and annotation.</title>
        <authorList>
            <consortium name="The Broad Institute Genomics Platform"/>
            <consortium name="The Broad Institute Genome Sequencing Center for Infectious Disease"/>
            <person name="Wu L."/>
            <person name="Ma J."/>
        </authorList>
    </citation>
    <scope>NUCLEOTIDE SEQUENCE [LARGE SCALE GENOMIC DNA]</scope>
    <source>
        <strain evidence="11">JCM 17137</strain>
    </source>
</reference>
<gene>
    <name evidence="10" type="ORF">GCM10022402_28250</name>
</gene>
<keyword evidence="5 8" id="KW-1133">Transmembrane helix</keyword>
<feature type="compositionally biased region" description="Basic residues" evidence="7">
    <location>
        <begin position="92"/>
        <end position="106"/>
    </location>
</feature>
<evidence type="ECO:0000256" key="1">
    <source>
        <dbReference type="ARBA" id="ARBA00004651"/>
    </source>
</evidence>
<accession>A0ABP7FU71</accession>
<comment type="subcellular location">
    <subcellularLocation>
        <location evidence="1">Cell membrane</location>
        <topology evidence="1">Multi-pass membrane protein</topology>
    </subcellularLocation>
</comment>
<dbReference type="InterPro" id="IPR011701">
    <property type="entry name" value="MFS"/>
</dbReference>
<keyword evidence="2" id="KW-0813">Transport</keyword>
<feature type="transmembrane region" description="Helical" evidence="8">
    <location>
        <begin position="69"/>
        <end position="87"/>
    </location>
</feature>
<dbReference type="EMBL" id="BAABDD010000011">
    <property type="protein sequence ID" value="GAA3747146.1"/>
    <property type="molecule type" value="Genomic_DNA"/>
</dbReference>
<dbReference type="RefSeq" id="WP_344971812.1">
    <property type="nucleotide sequence ID" value="NZ_BAABDD010000011.1"/>
</dbReference>
<dbReference type="Pfam" id="PF07690">
    <property type="entry name" value="MFS_1"/>
    <property type="match status" value="1"/>
</dbReference>
<dbReference type="SUPFAM" id="SSF103473">
    <property type="entry name" value="MFS general substrate transporter"/>
    <property type="match status" value="1"/>
</dbReference>
<dbReference type="Proteomes" id="UP001500908">
    <property type="component" value="Unassembled WGS sequence"/>
</dbReference>
<organism evidence="10 11">
    <name type="scientific">Salinactinospora qingdaonensis</name>
    <dbReference type="NCBI Taxonomy" id="702744"/>
    <lineage>
        <taxon>Bacteria</taxon>
        <taxon>Bacillati</taxon>
        <taxon>Actinomycetota</taxon>
        <taxon>Actinomycetes</taxon>
        <taxon>Streptosporangiales</taxon>
        <taxon>Nocardiopsidaceae</taxon>
        <taxon>Salinactinospora</taxon>
    </lineage>
</organism>
<name>A0ABP7FU71_9ACTN</name>
<evidence type="ECO:0000256" key="6">
    <source>
        <dbReference type="ARBA" id="ARBA00023136"/>
    </source>
</evidence>
<evidence type="ECO:0000256" key="4">
    <source>
        <dbReference type="ARBA" id="ARBA00022692"/>
    </source>
</evidence>
<feature type="domain" description="Major facilitator superfamily (MFS) profile" evidence="9">
    <location>
        <begin position="2"/>
        <end position="122"/>
    </location>
</feature>
<dbReference type="Gene3D" id="1.20.1720.10">
    <property type="entry name" value="Multidrug resistance protein D"/>
    <property type="match status" value="1"/>
</dbReference>
<dbReference type="InterPro" id="IPR036259">
    <property type="entry name" value="MFS_trans_sf"/>
</dbReference>
<keyword evidence="11" id="KW-1185">Reference proteome</keyword>
<dbReference type="PANTHER" id="PTHR42718">
    <property type="entry name" value="MAJOR FACILITATOR SUPERFAMILY MULTIDRUG TRANSPORTER MFSC"/>
    <property type="match status" value="1"/>
</dbReference>
<evidence type="ECO:0000256" key="8">
    <source>
        <dbReference type="SAM" id="Phobius"/>
    </source>
</evidence>
<keyword evidence="4 8" id="KW-0812">Transmembrane</keyword>
<evidence type="ECO:0000256" key="3">
    <source>
        <dbReference type="ARBA" id="ARBA00022475"/>
    </source>
</evidence>
<evidence type="ECO:0000313" key="11">
    <source>
        <dbReference type="Proteomes" id="UP001500908"/>
    </source>
</evidence>
<protein>
    <recommendedName>
        <fullName evidence="9">Major facilitator superfamily (MFS) profile domain-containing protein</fullName>
    </recommendedName>
</protein>
<feature type="region of interest" description="Disordered" evidence="7">
    <location>
        <begin position="83"/>
        <end position="122"/>
    </location>
</feature>
<evidence type="ECO:0000256" key="5">
    <source>
        <dbReference type="ARBA" id="ARBA00022989"/>
    </source>
</evidence>
<feature type="transmembrane region" description="Helical" evidence="8">
    <location>
        <begin position="6"/>
        <end position="27"/>
    </location>
</feature>
<dbReference type="PROSITE" id="PS50850">
    <property type="entry name" value="MFS"/>
    <property type="match status" value="1"/>
</dbReference>
<evidence type="ECO:0000256" key="7">
    <source>
        <dbReference type="SAM" id="MobiDB-lite"/>
    </source>
</evidence>
<evidence type="ECO:0000256" key="2">
    <source>
        <dbReference type="ARBA" id="ARBA00022448"/>
    </source>
</evidence>
<sequence length="122" mass="12908">MAFSFIAVAQLMIVFDTTVVNIAMPSAQQELNMSDGDRQWIITAYALAFGGLLLFGGRVTDLVGRKRTFLAGLVGFAVASAVAGTGPQRADAHRRARPTGHFRRPTRPFGAGPGQPHLSGGP</sequence>
<keyword evidence="3" id="KW-1003">Cell membrane</keyword>
<evidence type="ECO:0000259" key="9">
    <source>
        <dbReference type="PROSITE" id="PS50850"/>
    </source>
</evidence>